<dbReference type="InterPro" id="IPR013328">
    <property type="entry name" value="6PGD_dom2"/>
</dbReference>
<dbReference type="SUPFAM" id="SSF48179">
    <property type="entry name" value="6-phosphogluconate dehydrogenase C-terminal domain-like"/>
    <property type="match status" value="1"/>
</dbReference>
<reference evidence="7" key="1">
    <citation type="submission" date="2014-08" db="EMBL/GenBank/DDBJ databases">
        <authorList>
            <person name="Falentin Helene"/>
        </authorList>
    </citation>
    <scope>NUCLEOTIDE SEQUENCE</scope>
</reference>
<evidence type="ECO:0000313" key="7">
    <source>
        <dbReference type="EMBL" id="CEP25796.1"/>
    </source>
</evidence>
<dbReference type="NCBIfam" id="TIGR00745">
    <property type="entry name" value="apbA_panE"/>
    <property type="match status" value="1"/>
</dbReference>
<dbReference type="FunFam" id="1.10.1040.10:FF:000017">
    <property type="entry name" value="2-dehydropantoate 2-reductase"/>
    <property type="match status" value="1"/>
</dbReference>
<dbReference type="InterPro" id="IPR003710">
    <property type="entry name" value="ApbA"/>
</dbReference>
<dbReference type="Pfam" id="PF02558">
    <property type="entry name" value="ApbA"/>
    <property type="match status" value="1"/>
</dbReference>
<dbReference type="RefSeq" id="WP_013160416.1">
    <property type="nucleotide sequence ID" value="NZ_HG975455.1"/>
</dbReference>
<dbReference type="GeneID" id="61222799"/>
<dbReference type="EMBL" id="LM676386">
    <property type="protein sequence ID" value="CEP25796.1"/>
    <property type="molecule type" value="Genomic_DNA"/>
</dbReference>
<keyword evidence="3 4" id="KW-0560">Oxidoreductase</keyword>
<dbReference type="InterPro" id="IPR013332">
    <property type="entry name" value="KPR_N"/>
</dbReference>
<comment type="similarity">
    <text evidence="1 4">Belongs to the ketopantoate reductase family.</text>
</comment>
<dbReference type="PANTHER" id="PTHR21708:SF26">
    <property type="entry name" value="2-DEHYDROPANTOATE 2-REDUCTASE"/>
    <property type="match status" value="1"/>
</dbReference>
<dbReference type="Pfam" id="PF08546">
    <property type="entry name" value="ApbA_C"/>
    <property type="match status" value="1"/>
</dbReference>
<protein>
    <recommendedName>
        <fullName evidence="4">2-dehydropantoate 2-reductase</fullName>
        <ecNumber evidence="4">1.1.1.169</ecNumber>
    </recommendedName>
    <alternativeName>
        <fullName evidence="4">Ketopantoate reductase</fullName>
    </alternativeName>
</protein>
<name>A0A068VQ97_PROFF</name>
<dbReference type="UniPathway" id="UPA00028">
    <property type="reaction ID" value="UER00004"/>
</dbReference>
<keyword evidence="2 4" id="KW-0521">NADP</keyword>
<evidence type="ECO:0000256" key="3">
    <source>
        <dbReference type="ARBA" id="ARBA00023002"/>
    </source>
</evidence>
<proteinExistence type="inferred from homology"/>
<dbReference type="AlphaFoldDB" id="A0A068VQ97"/>
<dbReference type="Gene3D" id="3.40.50.720">
    <property type="entry name" value="NAD(P)-binding Rossmann-like Domain"/>
    <property type="match status" value="1"/>
</dbReference>
<dbReference type="InterPro" id="IPR051402">
    <property type="entry name" value="KPR-Related"/>
</dbReference>
<dbReference type="InterPro" id="IPR008927">
    <property type="entry name" value="6-PGluconate_DH-like_C_sf"/>
</dbReference>
<evidence type="ECO:0000259" key="5">
    <source>
        <dbReference type="Pfam" id="PF02558"/>
    </source>
</evidence>
<dbReference type="InterPro" id="IPR013752">
    <property type="entry name" value="KPA_reductase"/>
</dbReference>
<accession>A0A068VQ97</accession>
<dbReference type="PANTHER" id="PTHR21708">
    <property type="entry name" value="PROBABLE 2-DEHYDROPANTOATE 2-REDUCTASE"/>
    <property type="match status" value="1"/>
</dbReference>
<dbReference type="GO" id="GO:0008677">
    <property type="term" value="F:2-dehydropantoate 2-reductase activity"/>
    <property type="evidence" value="ECO:0007669"/>
    <property type="project" value="UniProtKB-EC"/>
</dbReference>
<organism evidence="7">
    <name type="scientific">Propionibacterium freudenreichii subsp. freudenreichii</name>
    <dbReference type="NCBI Taxonomy" id="66712"/>
    <lineage>
        <taxon>Bacteria</taxon>
        <taxon>Bacillati</taxon>
        <taxon>Actinomycetota</taxon>
        <taxon>Actinomycetes</taxon>
        <taxon>Propionibacteriales</taxon>
        <taxon>Propionibacteriaceae</taxon>
        <taxon>Propionibacterium</taxon>
    </lineage>
</organism>
<dbReference type="SUPFAM" id="SSF51735">
    <property type="entry name" value="NAD(P)-binding Rossmann-fold domains"/>
    <property type="match status" value="1"/>
</dbReference>
<feature type="domain" description="Ketopantoate reductase C-terminal" evidence="6">
    <location>
        <begin position="190"/>
        <end position="311"/>
    </location>
</feature>
<comment type="catalytic activity">
    <reaction evidence="4">
        <text>(R)-pantoate + NADP(+) = 2-dehydropantoate + NADPH + H(+)</text>
        <dbReference type="Rhea" id="RHEA:16233"/>
        <dbReference type="ChEBI" id="CHEBI:11561"/>
        <dbReference type="ChEBI" id="CHEBI:15378"/>
        <dbReference type="ChEBI" id="CHEBI:15980"/>
        <dbReference type="ChEBI" id="CHEBI:57783"/>
        <dbReference type="ChEBI" id="CHEBI:58349"/>
        <dbReference type="EC" id="1.1.1.169"/>
    </reaction>
</comment>
<dbReference type="EC" id="1.1.1.169" evidence="4"/>
<evidence type="ECO:0000256" key="2">
    <source>
        <dbReference type="ARBA" id="ARBA00022857"/>
    </source>
</evidence>
<dbReference type="Gene3D" id="1.10.1040.10">
    <property type="entry name" value="N-(1-d-carboxylethyl)-l-norvaline Dehydrogenase, domain 2"/>
    <property type="match status" value="1"/>
</dbReference>
<gene>
    <name evidence="7" type="primary">ApbA</name>
    <name evidence="7" type="ORF">PFCIRM138_02425</name>
</gene>
<comment type="pathway">
    <text evidence="4">Cofactor biosynthesis; (R)-pantothenate biosynthesis; (R)-pantoate from 3-methyl-2-oxobutanoate: step 2/2.</text>
</comment>
<dbReference type="GO" id="GO:0005737">
    <property type="term" value="C:cytoplasm"/>
    <property type="evidence" value="ECO:0007669"/>
    <property type="project" value="TreeGrafter"/>
</dbReference>
<feature type="domain" description="Ketopantoate reductase N-terminal" evidence="5">
    <location>
        <begin position="15"/>
        <end position="162"/>
    </location>
</feature>
<dbReference type="InterPro" id="IPR036291">
    <property type="entry name" value="NAD(P)-bd_dom_sf"/>
</dbReference>
<dbReference type="GO" id="GO:0015940">
    <property type="term" value="P:pantothenate biosynthetic process"/>
    <property type="evidence" value="ECO:0007669"/>
    <property type="project" value="UniProtKB-UniPathway"/>
</dbReference>
<evidence type="ECO:0000256" key="4">
    <source>
        <dbReference type="RuleBase" id="RU362068"/>
    </source>
</evidence>
<keyword evidence="4" id="KW-0566">Pantothenate biosynthesis</keyword>
<evidence type="ECO:0000256" key="1">
    <source>
        <dbReference type="ARBA" id="ARBA00007870"/>
    </source>
</evidence>
<evidence type="ECO:0000259" key="6">
    <source>
        <dbReference type="Pfam" id="PF08546"/>
    </source>
</evidence>
<sequence length="321" mass="33350">MTHPSSGSAGRRPRVALIGAGAIGMAVASGLLRAGRAVVVCGGHAPIHRIEVTEHGTTSAWAVEHTDDPTTLGDVDTAIVAVKAQQTDSAADWLRAVARPQVTVLVAQNGVEQRERVAPYLGQPGAGASPTDAPQVVPAIVYLNVERLAPGRARVNHVGDVDLAFPVGEAARELADELTHGGLRVRLEDDFAAAAWRKLLTNISANPLTALTGRRAEVLHEPAIRQAAGQLMAEAVTVAQAAGIHLTHADATAALDWLATIPGDATTSMLSDRLAARPLEYDALTGAVVRTAARVGVEVPANKLMLALLSALPSGEGPHRR</sequence>
<comment type="function">
    <text evidence="4">Catalyzes the NADPH-dependent reduction of ketopantoate into pantoic acid.</text>
</comment>